<accession>A0A928BPK9</accession>
<sequence length="453" mass="50976">MIGVVISVTSLIYEIQKKKKQKKTPLSIIVLALCLTACASNTAQEPGFVKVENGHFVKDGKPYYYVGTNFWYGAILASEGQGGDRDRLGRELDKMKEMGIDNLRILVGSDGERGITTKVEPTLQVAPGVYNDTILAGLDYLLQEMGKRQMVAVLYLNNSWEWSGGYGFYLEHAGEGKQPRPNDVGYPAFMEAMSKYATNEKAHQLFYDYVKFIISRTNRYTGRAYKDDPAIMSWQIGNEPRAFKKEALPAFEKWLSEASALIRSLDPNHLISIGSEGAWGCEGDFDCWERITADKNIDYANIHLWPYNWGWAKQDSLIENLPRAKENTKEYIDRHLDICAKIKKPLVMEEFGYPRDGFKFALGTPTKGRDGFYEYVFSLVGDNAEKGGYFAGCNFWGWGGYAQPKHEEQWQVGDDYTGDPAQEAQGLNSVFAGDASTLSVIKAQVDRMSKLTK</sequence>
<protein>
    <recommendedName>
        <fullName evidence="2">mannan endo-1,4-beta-mannosidase</fullName>
        <ecNumber evidence="2">3.2.1.78</ecNumber>
    </recommendedName>
</protein>
<comment type="catalytic activity">
    <reaction evidence="1">
        <text>Random hydrolysis of (1-&gt;4)-beta-D-mannosidic linkages in mannans, galactomannans and glucomannans.</text>
        <dbReference type="EC" id="3.2.1.78"/>
    </reaction>
</comment>
<name>A0A928BPK9_XYLRU</name>
<reference evidence="6" key="1">
    <citation type="submission" date="2019-04" db="EMBL/GenBank/DDBJ databases">
        <title>Evolution of Biomass-Degrading Anaerobic Consortia Revealed by Metagenomics.</title>
        <authorList>
            <person name="Peng X."/>
        </authorList>
    </citation>
    <scope>NUCLEOTIDE SEQUENCE</scope>
    <source>
        <strain evidence="6">SIG141</strain>
    </source>
</reference>
<dbReference type="AlphaFoldDB" id="A0A928BPK9"/>
<dbReference type="SUPFAM" id="SSF51445">
    <property type="entry name" value="(Trans)glycosidases"/>
    <property type="match status" value="1"/>
</dbReference>
<feature type="domain" description="Glycoside hydrolase family 5" evidence="5">
    <location>
        <begin position="48"/>
        <end position="452"/>
    </location>
</feature>
<dbReference type="Gene3D" id="3.20.20.80">
    <property type="entry name" value="Glycosidases"/>
    <property type="match status" value="1"/>
</dbReference>
<dbReference type="Proteomes" id="UP000763088">
    <property type="component" value="Unassembled WGS sequence"/>
</dbReference>
<evidence type="ECO:0000259" key="5">
    <source>
        <dbReference type="Pfam" id="PF26410"/>
    </source>
</evidence>
<keyword evidence="4" id="KW-0326">Glycosidase</keyword>
<dbReference type="GO" id="GO:0000272">
    <property type="term" value="P:polysaccharide catabolic process"/>
    <property type="evidence" value="ECO:0007669"/>
    <property type="project" value="InterPro"/>
</dbReference>
<dbReference type="InterPro" id="IPR017853">
    <property type="entry name" value="GH"/>
</dbReference>
<dbReference type="PANTHER" id="PTHR31451">
    <property type="match status" value="1"/>
</dbReference>
<evidence type="ECO:0000256" key="4">
    <source>
        <dbReference type="ARBA" id="ARBA00023295"/>
    </source>
</evidence>
<dbReference type="InterPro" id="IPR045053">
    <property type="entry name" value="MAN-like"/>
</dbReference>
<dbReference type="InterPro" id="IPR001547">
    <property type="entry name" value="Glyco_hydro_5"/>
</dbReference>
<evidence type="ECO:0000256" key="3">
    <source>
        <dbReference type="ARBA" id="ARBA00022801"/>
    </source>
</evidence>
<evidence type="ECO:0000256" key="2">
    <source>
        <dbReference type="ARBA" id="ARBA00012706"/>
    </source>
</evidence>
<gene>
    <name evidence="6" type="ORF">E7102_00755</name>
</gene>
<evidence type="ECO:0000313" key="7">
    <source>
        <dbReference type="Proteomes" id="UP000763088"/>
    </source>
</evidence>
<comment type="caution">
    <text evidence="6">The sequence shown here is derived from an EMBL/GenBank/DDBJ whole genome shotgun (WGS) entry which is preliminary data.</text>
</comment>
<dbReference type="EC" id="3.2.1.78" evidence="2"/>
<dbReference type="Pfam" id="PF26410">
    <property type="entry name" value="GH5_mannosidase"/>
    <property type="match status" value="1"/>
</dbReference>
<evidence type="ECO:0000256" key="1">
    <source>
        <dbReference type="ARBA" id="ARBA00001678"/>
    </source>
</evidence>
<evidence type="ECO:0000313" key="6">
    <source>
        <dbReference type="EMBL" id="MBE6264990.1"/>
    </source>
</evidence>
<organism evidence="6 7">
    <name type="scientific">Xylanibacter ruminicola</name>
    <name type="common">Prevotella ruminicola</name>
    <dbReference type="NCBI Taxonomy" id="839"/>
    <lineage>
        <taxon>Bacteria</taxon>
        <taxon>Pseudomonadati</taxon>
        <taxon>Bacteroidota</taxon>
        <taxon>Bacteroidia</taxon>
        <taxon>Bacteroidales</taxon>
        <taxon>Prevotellaceae</taxon>
        <taxon>Xylanibacter</taxon>
    </lineage>
</organism>
<dbReference type="EMBL" id="SUYD01000001">
    <property type="protein sequence ID" value="MBE6264990.1"/>
    <property type="molecule type" value="Genomic_DNA"/>
</dbReference>
<proteinExistence type="predicted"/>
<dbReference type="PANTHER" id="PTHR31451:SF40">
    <property type="entry name" value="GLYCOSIDE HYDROLASE FAMILY 5 DOMAIN-CONTAINING PROTEIN"/>
    <property type="match status" value="1"/>
</dbReference>
<keyword evidence="3" id="KW-0378">Hydrolase</keyword>
<dbReference type="GO" id="GO:0016985">
    <property type="term" value="F:mannan endo-1,4-beta-mannosidase activity"/>
    <property type="evidence" value="ECO:0007669"/>
    <property type="project" value="TreeGrafter"/>
</dbReference>